<evidence type="ECO:0000256" key="2">
    <source>
        <dbReference type="ARBA" id="ARBA00008917"/>
    </source>
</evidence>
<reference evidence="8" key="2">
    <citation type="submission" date="2014-06" db="EMBL/GenBank/DDBJ databases">
        <title>The complete genome of Blastobotrys (Arxula) adeninivorans LS3 - a yeast of biotechnological interest.</title>
        <authorList>
            <person name="Kunze G."/>
            <person name="Gaillardin C."/>
            <person name="Czernicka M."/>
            <person name="Durrens P."/>
            <person name="Martin T."/>
            <person name="Boer E."/>
            <person name="Gabaldon T."/>
            <person name="Cruz J."/>
            <person name="Talla E."/>
            <person name="Marck C."/>
            <person name="Goffeau A."/>
            <person name="Barbe V."/>
            <person name="Baret P."/>
            <person name="Baronian K."/>
            <person name="Beier S."/>
            <person name="Bleykasten C."/>
            <person name="Bode R."/>
            <person name="Casaregola S."/>
            <person name="Despons L."/>
            <person name="Fairhead C."/>
            <person name="Giersberg M."/>
            <person name="Gierski P."/>
            <person name="Hahnel U."/>
            <person name="Hartmann A."/>
            <person name="Jankowska D."/>
            <person name="Jubin C."/>
            <person name="Jung P."/>
            <person name="Lafontaine I."/>
            <person name="Leh-Louis V."/>
            <person name="Lemaire M."/>
            <person name="Marcet-Houben M."/>
            <person name="Mascher M."/>
            <person name="Morel G."/>
            <person name="Richard G.-F."/>
            <person name="Riechen J."/>
            <person name="Sacerdot C."/>
            <person name="Sarkar A."/>
            <person name="Savel G."/>
            <person name="Schacherer J."/>
            <person name="Sherman D."/>
            <person name="Straub M.-L."/>
            <person name="Stein N."/>
            <person name="Thierry A."/>
            <person name="Trautwein-Schult A."/>
            <person name="Westhof E."/>
            <person name="Worch S."/>
            <person name="Dujon B."/>
            <person name="Souciet J.-L."/>
            <person name="Wincker P."/>
            <person name="Scholz U."/>
            <person name="Neuveglise N."/>
        </authorList>
    </citation>
    <scope>NUCLEOTIDE SEQUENCE</scope>
    <source>
        <strain evidence="8">LS3</strain>
    </source>
</reference>
<protein>
    <recommendedName>
        <fullName evidence="7">Derlin</fullName>
    </recommendedName>
</protein>
<dbReference type="EMBL" id="HG937693">
    <property type="protein sequence ID" value="CDP35571.1"/>
    <property type="molecule type" value="Genomic_DNA"/>
</dbReference>
<keyword evidence="3 7" id="KW-0812">Transmembrane</keyword>
<dbReference type="Pfam" id="PF04511">
    <property type="entry name" value="DER1"/>
    <property type="match status" value="1"/>
</dbReference>
<dbReference type="GO" id="GO:0006950">
    <property type="term" value="P:response to stress"/>
    <property type="evidence" value="ECO:0007669"/>
    <property type="project" value="UniProtKB-ARBA"/>
</dbReference>
<keyword evidence="6 7" id="KW-0472">Membrane</keyword>
<evidence type="ECO:0000256" key="5">
    <source>
        <dbReference type="ARBA" id="ARBA00022989"/>
    </source>
</evidence>
<gene>
    <name evidence="8" type="ORF">GNLVRS02_ARAD1C38610g</name>
</gene>
<accession>A0A060T8Q0</accession>
<evidence type="ECO:0000256" key="1">
    <source>
        <dbReference type="ARBA" id="ARBA00004477"/>
    </source>
</evidence>
<dbReference type="InterPro" id="IPR035952">
    <property type="entry name" value="Rhomboid-like_sf"/>
</dbReference>
<reference evidence="8" key="1">
    <citation type="submission" date="2014-02" db="EMBL/GenBank/DDBJ databases">
        <authorList>
            <person name="Genoscope - CEA"/>
        </authorList>
    </citation>
    <scope>NUCLEOTIDE SEQUENCE</scope>
    <source>
        <strain evidence="8">LS3</strain>
    </source>
</reference>
<name>A0A060T8Q0_BLAAD</name>
<keyword evidence="4 7" id="KW-0256">Endoplasmic reticulum</keyword>
<dbReference type="InterPro" id="IPR007599">
    <property type="entry name" value="DER1"/>
</dbReference>
<feature type="transmembrane region" description="Helical" evidence="7">
    <location>
        <begin position="17"/>
        <end position="41"/>
    </location>
</feature>
<comment type="subcellular location">
    <subcellularLocation>
        <location evidence="1 7">Endoplasmic reticulum membrane</location>
        <topology evidence="1 7">Multi-pass membrane protein</topology>
    </subcellularLocation>
</comment>
<comment type="function">
    <text evidence="7">May be involved in the degradation of misfolded endoplasmic reticulum (ER) luminal proteins.</text>
</comment>
<sequence length="217" mass="25328">MDALVIDLIRDVPKGTLLWATAIVGTSLAEYAGIVAEYQLVFNLRRATAEREYWRFFSSFFYLGKLKLDLILQMWVLMQYSRQVEEEAYRGRPRDFWWTLVLLGSFIVAGVSALMGSESHLLSNYLSQALIYLWARRNPHLEVSIMGLFTMRTAYLPWAMALVNKILRDTSLLSCILGIFAGHLVFFAQDIYPRLHHGRKIFSPPWEWFERQDQDHN</sequence>
<evidence type="ECO:0000256" key="3">
    <source>
        <dbReference type="ARBA" id="ARBA00022692"/>
    </source>
</evidence>
<keyword evidence="5 7" id="KW-1133">Transmembrane helix</keyword>
<dbReference type="AlphaFoldDB" id="A0A060T8Q0"/>
<dbReference type="PANTHER" id="PTHR11009">
    <property type="entry name" value="DER1-LIKE PROTEIN, DERLIN"/>
    <property type="match status" value="1"/>
</dbReference>
<feature type="transmembrane region" description="Helical" evidence="7">
    <location>
        <begin position="170"/>
        <end position="192"/>
    </location>
</feature>
<dbReference type="SUPFAM" id="SSF144091">
    <property type="entry name" value="Rhomboid-like"/>
    <property type="match status" value="1"/>
</dbReference>
<evidence type="ECO:0000313" key="8">
    <source>
        <dbReference type="EMBL" id="CDP35571.1"/>
    </source>
</evidence>
<proteinExistence type="inferred from homology"/>
<feature type="transmembrane region" description="Helical" evidence="7">
    <location>
        <begin position="138"/>
        <end position="158"/>
    </location>
</feature>
<evidence type="ECO:0000256" key="4">
    <source>
        <dbReference type="ARBA" id="ARBA00022824"/>
    </source>
</evidence>
<feature type="transmembrane region" description="Helical" evidence="7">
    <location>
        <begin position="96"/>
        <end position="117"/>
    </location>
</feature>
<dbReference type="PhylomeDB" id="A0A060T8Q0"/>
<dbReference type="GO" id="GO:0005789">
    <property type="term" value="C:endoplasmic reticulum membrane"/>
    <property type="evidence" value="ECO:0007669"/>
    <property type="project" value="UniProtKB-SubCell"/>
</dbReference>
<evidence type="ECO:0000256" key="7">
    <source>
        <dbReference type="RuleBase" id="RU363059"/>
    </source>
</evidence>
<organism evidence="8">
    <name type="scientific">Blastobotrys adeninivorans</name>
    <name type="common">Yeast</name>
    <name type="synonym">Arxula adeninivorans</name>
    <dbReference type="NCBI Taxonomy" id="409370"/>
    <lineage>
        <taxon>Eukaryota</taxon>
        <taxon>Fungi</taxon>
        <taxon>Dikarya</taxon>
        <taxon>Ascomycota</taxon>
        <taxon>Saccharomycotina</taxon>
        <taxon>Dipodascomycetes</taxon>
        <taxon>Dipodascales</taxon>
        <taxon>Trichomonascaceae</taxon>
        <taxon>Blastobotrys</taxon>
    </lineage>
</organism>
<evidence type="ECO:0000256" key="6">
    <source>
        <dbReference type="ARBA" id="ARBA00023136"/>
    </source>
</evidence>
<comment type="similarity">
    <text evidence="2 7">Belongs to the derlin family.</text>
</comment>